<protein>
    <recommendedName>
        <fullName evidence="3">Thioesterase domain-containing protein</fullName>
    </recommendedName>
</protein>
<gene>
    <name evidence="1" type="ORF">HOP40_32690</name>
</gene>
<accession>A0A6M6JUZ7</accession>
<proteinExistence type="predicted"/>
<organism evidence="1 2">
    <name type="scientific">Pseudonocardia broussonetiae</name>
    <dbReference type="NCBI Taxonomy" id="2736640"/>
    <lineage>
        <taxon>Bacteria</taxon>
        <taxon>Bacillati</taxon>
        <taxon>Actinomycetota</taxon>
        <taxon>Actinomycetes</taxon>
        <taxon>Pseudonocardiales</taxon>
        <taxon>Pseudonocardiaceae</taxon>
        <taxon>Pseudonocardia</taxon>
    </lineage>
</organism>
<sequence length="104" mass="10621">MIEADRAPARMTVTSVMLDDDGGLRSGYLLVLAETAAQALLAGAAVHRHVVDVVAPPRGAGTVLVAESVLRGRAGQGAVCDTTVRTESTPPSVVAVVRHHLSAG</sequence>
<name>A0A6M6JUZ7_9PSEU</name>
<dbReference type="Proteomes" id="UP000505377">
    <property type="component" value="Chromosome"/>
</dbReference>
<evidence type="ECO:0000313" key="1">
    <source>
        <dbReference type="EMBL" id="QJY49941.1"/>
    </source>
</evidence>
<evidence type="ECO:0000313" key="2">
    <source>
        <dbReference type="Proteomes" id="UP000505377"/>
    </source>
</evidence>
<keyword evidence="2" id="KW-1185">Reference proteome</keyword>
<dbReference type="EMBL" id="CP053564">
    <property type="protein sequence ID" value="QJY49941.1"/>
    <property type="molecule type" value="Genomic_DNA"/>
</dbReference>
<dbReference type="RefSeq" id="WP_172166862.1">
    <property type="nucleotide sequence ID" value="NZ_CP053564.1"/>
</dbReference>
<dbReference type="AlphaFoldDB" id="A0A6M6JUZ7"/>
<evidence type="ECO:0008006" key="3">
    <source>
        <dbReference type="Google" id="ProtNLM"/>
    </source>
</evidence>
<dbReference type="KEGG" id="pbro:HOP40_32690"/>
<reference evidence="1 2" key="1">
    <citation type="submission" date="2020-05" db="EMBL/GenBank/DDBJ databases">
        <authorList>
            <person name="Mo P."/>
        </authorList>
    </citation>
    <scope>NUCLEOTIDE SEQUENCE [LARGE SCALE GENOMIC DNA]</scope>
    <source>
        <strain evidence="1 2">Gen01</strain>
    </source>
</reference>